<dbReference type="EMBL" id="CH473973">
    <property type="protein sequence ID" value="EDM14074.1"/>
    <property type="molecule type" value="Genomic_DNA"/>
</dbReference>
<dbReference type="AlphaFoldDB" id="A6J2D5"/>
<evidence type="ECO:0000313" key="1">
    <source>
        <dbReference type="EMBL" id="EDM14074.1"/>
    </source>
</evidence>
<accession>A6J2D5</accession>
<evidence type="ECO:0000313" key="2">
    <source>
        <dbReference type="Proteomes" id="UP000234681"/>
    </source>
</evidence>
<gene>
    <name evidence="1" type="ORF">rCG_21386</name>
</gene>
<name>A6J2D5_RAT</name>
<organism evidence="1 2">
    <name type="scientific">Rattus norvegicus</name>
    <name type="common">Rat</name>
    <dbReference type="NCBI Taxonomy" id="10116"/>
    <lineage>
        <taxon>Eukaryota</taxon>
        <taxon>Metazoa</taxon>
        <taxon>Chordata</taxon>
        <taxon>Craniata</taxon>
        <taxon>Vertebrata</taxon>
        <taxon>Euteleostomi</taxon>
        <taxon>Mammalia</taxon>
        <taxon>Eutheria</taxon>
        <taxon>Euarchontoglires</taxon>
        <taxon>Glires</taxon>
        <taxon>Rodentia</taxon>
        <taxon>Myomorpha</taxon>
        <taxon>Muroidea</taxon>
        <taxon>Muridae</taxon>
        <taxon>Murinae</taxon>
        <taxon>Rattus</taxon>
    </lineage>
</organism>
<reference evidence="1 2" key="1">
    <citation type="submission" date="2005-07" db="EMBL/GenBank/DDBJ databases">
        <authorList>
            <person name="Mural R.J."/>
            <person name="Li P.W."/>
            <person name="Adams M.D."/>
            <person name="Amanatides P.G."/>
            <person name="Baden-Tillson H."/>
            <person name="Barnstead M."/>
            <person name="Chin S.H."/>
            <person name="Dew I."/>
            <person name="Evans C.A."/>
            <person name="Ferriera S."/>
            <person name="Flanigan M."/>
            <person name="Fosler C."/>
            <person name="Glodek A."/>
            <person name="Gu Z."/>
            <person name="Holt R.A."/>
            <person name="Jennings D."/>
            <person name="Kraft C.L."/>
            <person name="Lu F."/>
            <person name="Nguyen T."/>
            <person name="Nusskern D.R."/>
            <person name="Pfannkoch C.M."/>
            <person name="Sitter C."/>
            <person name="Sutton G.G."/>
            <person name="Venter J.C."/>
            <person name="Wang Z."/>
            <person name="Woodage T."/>
            <person name="Zheng X.H."/>
            <person name="Zhong F."/>
        </authorList>
    </citation>
    <scope>NUCLEOTIDE SEQUENCE [LARGE SCALE GENOMIC DNA]</scope>
    <source>
        <strain>BN</strain>
        <strain evidence="2">Sprague-Dawley</strain>
    </source>
</reference>
<feature type="non-terminal residue" evidence="1">
    <location>
        <position position="20"/>
    </location>
</feature>
<dbReference type="Proteomes" id="UP000234681">
    <property type="component" value="Chromosome 12"/>
</dbReference>
<proteinExistence type="predicted"/>
<sequence>MDEEILTQNFLGSSRLVSSS</sequence>
<protein>
    <submittedName>
        <fullName evidence="1">RCG21386, isoform CRA_d</fullName>
    </submittedName>
</protein>